<dbReference type="Proteomes" id="UP001431131">
    <property type="component" value="Unassembled WGS sequence"/>
</dbReference>
<accession>A0AAW5E3B0</accession>
<proteinExistence type="predicted"/>
<sequence>MININYQKSKFIILLLSISLLLIILTGCINGNPTPKELLKKDNVDIFMLDDIVFSNAQNISRVYKKDYVVGKEIGEIKKNSDQAYNFKNSTANKLPIGTKIYETNTHIYIAIVDDKEIPYLKMVEG</sequence>
<protein>
    <recommendedName>
        <fullName evidence="3">Lipoprotein</fullName>
    </recommendedName>
</protein>
<dbReference type="RefSeq" id="WP_240257328.1">
    <property type="nucleotide sequence ID" value="NZ_JAKTTI010000041.1"/>
</dbReference>
<keyword evidence="2" id="KW-1185">Reference proteome</keyword>
<evidence type="ECO:0000313" key="1">
    <source>
        <dbReference type="EMBL" id="MCH1627407.1"/>
    </source>
</evidence>
<reference evidence="1" key="1">
    <citation type="submission" date="2022-02" db="EMBL/GenBank/DDBJ databases">
        <title>Fredinandcohnia quinoae sp. nov. isolated from Chenopodium quinoa seeds.</title>
        <authorList>
            <person name="Saati-Santamaria Z."/>
            <person name="Flores-Felix J.D."/>
            <person name="Igual J.M."/>
            <person name="Velazquez E."/>
            <person name="Garcia-Fraile P."/>
            <person name="Martinez-Molina E."/>
        </authorList>
    </citation>
    <scope>NUCLEOTIDE SEQUENCE</scope>
    <source>
        <strain evidence="1">SECRCQ15</strain>
    </source>
</reference>
<evidence type="ECO:0008006" key="3">
    <source>
        <dbReference type="Google" id="ProtNLM"/>
    </source>
</evidence>
<dbReference type="EMBL" id="JAKTTI010000041">
    <property type="protein sequence ID" value="MCH1627407.1"/>
    <property type="molecule type" value="Genomic_DNA"/>
</dbReference>
<dbReference type="AlphaFoldDB" id="A0AAW5E3B0"/>
<comment type="caution">
    <text evidence="1">The sequence shown here is derived from an EMBL/GenBank/DDBJ whole genome shotgun (WGS) entry which is preliminary data.</text>
</comment>
<organism evidence="1 2">
    <name type="scientific">Fredinandcohnia quinoae</name>
    <dbReference type="NCBI Taxonomy" id="2918902"/>
    <lineage>
        <taxon>Bacteria</taxon>
        <taxon>Bacillati</taxon>
        <taxon>Bacillota</taxon>
        <taxon>Bacilli</taxon>
        <taxon>Bacillales</taxon>
        <taxon>Bacillaceae</taxon>
        <taxon>Fredinandcohnia</taxon>
    </lineage>
</organism>
<name>A0AAW5E3B0_9BACI</name>
<gene>
    <name evidence="1" type="ORF">MJG50_18890</name>
</gene>
<evidence type="ECO:0000313" key="2">
    <source>
        <dbReference type="Proteomes" id="UP001431131"/>
    </source>
</evidence>